<evidence type="ECO:0000313" key="3">
    <source>
        <dbReference type="Proteomes" id="UP000663882"/>
    </source>
</evidence>
<name>A0A815KS10_9BILA</name>
<evidence type="ECO:0000313" key="1">
    <source>
        <dbReference type="EMBL" id="CAF1399341.1"/>
    </source>
</evidence>
<proteinExistence type="predicted"/>
<dbReference type="EMBL" id="CAJNOO010004958">
    <property type="protein sequence ID" value="CAF1399341.1"/>
    <property type="molecule type" value="Genomic_DNA"/>
</dbReference>
<reference evidence="1" key="1">
    <citation type="submission" date="2021-02" db="EMBL/GenBank/DDBJ databases">
        <authorList>
            <person name="Nowell W R."/>
        </authorList>
    </citation>
    <scope>NUCLEOTIDE SEQUENCE</scope>
</reference>
<dbReference type="AlphaFoldDB" id="A0A815KS10"/>
<accession>A0A815KS10</accession>
<gene>
    <name evidence="1" type="ORF">RFH988_LOCUS34762</name>
    <name evidence="2" type="ORF">SEV965_LOCUS38597</name>
</gene>
<dbReference type="EMBL" id="CAJNOU010009830">
    <property type="protein sequence ID" value="CAF1549154.1"/>
    <property type="molecule type" value="Genomic_DNA"/>
</dbReference>
<dbReference type="OrthoDB" id="10067793at2759"/>
<comment type="caution">
    <text evidence="1">The sequence shown here is derived from an EMBL/GenBank/DDBJ whole genome shotgun (WGS) entry which is preliminary data.</text>
</comment>
<organism evidence="1 3">
    <name type="scientific">Rotaria sordida</name>
    <dbReference type="NCBI Taxonomy" id="392033"/>
    <lineage>
        <taxon>Eukaryota</taxon>
        <taxon>Metazoa</taxon>
        <taxon>Spiralia</taxon>
        <taxon>Gnathifera</taxon>
        <taxon>Rotifera</taxon>
        <taxon>Eurotatoria</taxon>
        <taxon>Bdelloidea</taxon>
        <taxon>Philodinida</taxon>
        <taxon>Philodinidae</taxon>
        <taxon>Rotaria</taxon>
    </lineage>
</organism>
<protein>
    <submittedName>
        <fullName evidence="1">Uncharacterized protein</fullName>
    </submittedName>
</protein>
<sequence length="151" mass="17442">MRNGELLMVKFADKKATGDKEIYVIDSKGTANIVQVERFEKGGVKKYILKPSSFVDYNRNMGGVDLSDSSLHHACMDRKSYRWLSDNEIIKKEYKDNEVHKQAQELELQIASHSQSTWSTIQIKERKKYEIAIQNLILSAVYLCQQDQPIN</sequence>
<evidence type="ECO:0000313" key="2">
    <source>
        <dbReference type="EMBL" id="CAF1549154.1"/>
    </source>
</evidence>
<dbReference type="Proteomes" id="UP000663882">
    <property type="component" value="Unassembled WGS sequence"/>
</dbReference>
<dbReference type="Proteomes" id="UP000663889">
    <property type="component" value="Unassembled WGS sequence"/>
</dbReference>